<keyword evidence="2 3" id="KW-0186">Copper</keyword>
<dbReference type="PANTHER" id="PTHR12151">
    <property type="entry name" value="ELECTRON TRANSPORT PROTIN SCO1/SENC FAMILY MEMBER"/>
    <property type="match status" value="1"/>
</dbReference>
<dbReference type="EMBL" id="WSFO01000004">
    <property type="protein sequence ID" value="KAE9630366.1"/>
    <property type="molecule type" value="Genomic_DNA"/>
</dbReference>
<proteinExistence type="inferred from homology"/>
<evidence type="ECO:0000313" key="6">
    <source>
        <dbReference type="EMBL" id="KAE9630366.1"/>
    </source>
</evidence>
<keyword evidence="4" id="KW-1015">Disulfide bond</keyword>
<dbReference type="PROSITE" id="PS51352">
    <property type="entry name" value="THIOREDOXIN_2"/>
    <property type="match status" value="1"/>
</dbReference>
<evidence type="ECO:0000256" key="2">
    <source>
        <dbReference type="ARBA" id="ARBA00023008"/>
    </source>
</evidence>
<reference evidence="6 7" key="1">
    <citation type="submission" date="2019-12" db="EMBL/GenBank/DDBJ databases">
        <authorList>
            <person name="Zhang Y.-J."/>
        </authorList>
    </citation>
    <scope>NUCLEOTIDE SEQUENCE [LARGE SCALE GENOMIC DNA]</scope>
    <source>
        <strain evidence="6 7">H18S-6</strain>
    </source>
</reference>
<evidence type="ECO:0000256" key="4">
    <source>
        <dbReference type="PIRSR" id="PIRSR603782-2"/>
    </source>
</evidence>
<protein>
    <submittedName>
        <fullName evidence="6">SCO family protein</fullName>
    </submittedName>
</protein>
<dbReference type="Pfam" id="PF02630">
    <property type="entry name" value="SCO1-SenC"/>
    <property type="match status" value="1"/>
</dbReference>
<evidence type="ECO:0000256" key="1">
    <source>
        <dbReference type="ARBA" id="ARBA00010996"/>
    </source>
</evidence>
<sequence length="231" mass="24429">MAVAKPVGERLCPDCGAGHLGIGCAVCGWSGEAVTMKQVTFTLSAALLGCAAIWQATDGGRAVTAEGARRVQIAENPVHVPPVLLETMDGSLQMWPAQGQPILLEFIYTTCPTICQTSGGDFAELRDHLTDEGLDVPMYSVSFDPVADALPELQSFGEAHGASGQPWTIARPETDAVAGLLDLFRVTVIPDGWGGYQHNIAVLVINPNGEFAGAYDTRAFEDIRSAVEAML</sequence>
<dbReference type="InterPro" id="IPR013766">
    <property type="entry name" value="Thioredoxin_domain"/>
</dbReference>
<gene>
    <name evidence="6" type="ORF">GP644_08150</name>
</gene>
<feature type="binding site" evidence="3">
    <location>
        <position position="198"/>
    </location>
    <ligand>
        <name>Cu cation</name>
        <dbReference type="ChEBI" id="CHEBI:23378"/>
    </ligand>
</feature>
<organism evidence="6 7">
    <name type="scientific">Parasedimentitalea maritima</name>
    <dbReference type="NCBI Taxonomy" id="2578117"/>
    <lineage>
        <taxon>Bacteria</taxon>
        <taxon>Pseudomonadati</taxon>
        <taxon>Pseudomonadota</taxon>
        <taxon>Alphaproteobacteria</taxon>
        <taxon>Rhodobacterales</taxon>
        <taxon>Paracoccaceae</taxon>
        <taxon>Parasedimentitalea</taxon>
    </lineage>
</organism>
<dbReference type="PANTHER" id="PTHR12151:SF25">
    <property type="entry name" value="LINALOOL DEHYDRATASE_ISOMERASE DOMAIN-CONTAINING PROTEIN"/>
    <property type="match status" value="1"/>
</dbReference>
<evidence type="ECO:0000313" key="7">
    <source>
        <dbReference type="Proteomes" id="UP000441586"/>
    </source>
</evidence>
<accession>A0A6A4RKY6</accession>
<dbReference type="Gene3D" id="3.40.30.10">
    <property type="entry name" value="Glutaredoxin"/>
    <property type="match status" value="1"/>
</dbReference>
<name>A0A6A4RKY6_9RHOB</name>
<dbReference type="GO" id="GO:0046872">
    <property type="term" value="F:metal ion binding"/>
    <property type="evidence" value="ECO:0007669"/>
    <property type="project" value="UniProtKB-KW"/>
</dbReference>
<dbReference type="SUPFAM" id="SSF52833">
    <property type="entry name" value="Thioredoxin-like"/>
    <property type="match status" value="1"/>
</dbReference>
<comment type="caution">
    <text evidence="6">The sequence shown here is derived from an EMBL/GenBank/DDBJ whole genome shotgun (WGS) entry which is preliminary data.</text>
</comment>
<dbReference type="InterPro" id="IPR003782">
    <property type="entry name" value="SCO1/SenC"/>
</dbReference>
<feature type="domain" description="Thioredoxin" evidence="5">
    <location>
        <begin position="74"/>
        <end position="231"/>
    </location>
</feature>
<dbReference type="Proteomes" id="UP000441586">
    <property type="component" value="Unassembled WGS sequence"/>
</dbReference>
<keyword evidence="3" id="KW-0479">Metal-binding</keyword>
<comment type="similarity">
    <text evidence="1">Belongs to the SCO1/2 family.</text>
</comment>
<dbReference type="CDD" id="cd02968">
    <property type="entry name" value="SCO"/>
    <property type="match status" value="1"/>
</dbReference>
<feature type="disulfide bond" description="Redox-active" evidence="4">
    <location>
        <begin position="111"/>
        <end position="115"/>
    </location>
</feature>
<dbReference type="AlphaFoldDB" id="A0A6A4RKY6"/>
<dbReference type="InterPro" id="IPR036249">
    <property type="entry name" value="Thioredoxin-like_sf"/>
</dbReference>
<feature type="binding site" evidence="3">
    <location>
        <position position="115"/>
    </location>
    <ligand>
        <name>Cu cation</name>
        <dbReference type="ChEBI" id="CHEBI:23378"/>
    </ligand>
</feature>
<feature type="binding site" evidence="3">
    <location>
        <position position="111"/>
    </location>
    <ligand>
        <name>Cu cation</name>
        <dbReference type="ChEBI" id="CHEBI:23378"/>
    </ligand>
</feature>
<evidence type="ECO:0000259" key="5">
    <source>
        <dbReference type="PROSITE" id="PS51352"/>
    </source>
</evidence>
<evidence type="ECO:0000256" key="3">
    <source>
        <dbReference type="PIRSR" id="PIRSR603782-1"/>
    </source>
</evidence>